<evidence type="ECO:0000313" key="2">
    <source>
        <dbReference type="Proteomes" id="UP000006038"/>
    </source>
</evidence>
<name>J3N1R2_ORYBR</name>
<evidence type="ECO:0000313" key="1">
    <source>
        <dbReference type="EnsemblPlants" id="OB10G14600.1"/>
    </source>
</evidence>
<sequence>LCRTLSERKLLEQESMRPPFVSSSQVYELGPESLIKEEKMKAGKISGVGPQVNTAETS</sequence>
<dbReference type="AlphaFoldDB" id="J3N1R2"/>
<reference evidence="1" key="2">
    <citation type="submission" date="2013-04" db="UniProtKB">
        <authorList>
            <consortium name="EnsemblPlants"/>
        </authorList>
    </citation>
    <scope>IDENTIFICATION</scope>
</reference>
<dbReference type="HOGENOM" id="CLU_2985163_0_0_1"/>
<reference evidence="1" key="1">
    <citation type="journal article" date="2013" name="Nat. Commun.">
        <title>Whole-genome sequencing of Oryza brachyantha reveals mechanisms underlying Oryza genome evolution.</title>
        <authorList>
            <person name="Chen J."/>
            <person name="Huang Q."/>
            <person name="Gao D."/>
            <person name="Wang J."/>
            <person name="Lang Y."/>
            <person name="Liu T."/>
            <person name="Li B."/>
            <person name="Bai Z."/>
            <person name="Luis Goicoechea J."/>
            <person name="Liang C."/>
            <person name="Chen C."/>
            <person name="Zhang W."/>
            <person name="Sun S."/>
            <person name="Liao Y."/>
            <person name="Zhang X."/>
            <person name="Yang L."/>
            <person name="Song C."/>
            <person name="Wang M."/>
            <person name="Shi J."/>
            <person name="Liu G."/>
            <person name="Liu J."/>
            <person name="Zhou H."/>
            <person name="Zhou W."/>
            <person name="Yu Q."/>
            <person name="An N."/>
            <person name="Chen Y."/>
            <person name="Cai Q."/>
            <person name="Wang B."/>
            <person name="Liu B."/>
            <person name="Min J."/>
            <person name="Huang Y."/>
            <person name="Wu H."/>
            <person name="Li Z."/>
            <person name="Zhang Y."/>
            <person name="Yin Y."/>
            <person name="Song W."/>
            <person name="Jiang J."/>
            <person name="Jackson S.A."/>
            <person name="Wing R.A."/>
            <person name="Wang J."/>
            <person name="Chen M."/>
        </authorList>
    </citation>
    <scope>NUCLEOTIDE SEQUENCE [LARGE SCALE GENOMIC DNA]</scope>
    <source>
        <strain evidence="1">cv. IRGC 101232</strain>
    </source>
</reference>
<keyword evidence="2" id="KW-1185">Reference proteome</keyword>
<protein>
    <submittedName>
        <fullName evidence="1">Uncharacterized protein</fullName>
    </submittedName>
</protein>
<dbReference type="EnsemblPlants" id="OB10G14600.1">
    <property type="protein sequence ID" value="OB10G14600.1"/>
    <property type="gene ID" value="OB10G14600"/>
</dbReference>
<organism evidence="1">
    <name type="scientific">Oryza brachyantha</name>
    <name type="common">malo sina</name>
    <dbReference type="NCBI Taxonomy" id="4533"/>
    <lineage>
        <taxon>Eukaryota</taxon>
        <taxon>Viridiplantae</taxon>
        <taxon>Streptophyta</taxon>
        <taxon>Embryophyta</taxon>
        <taxon>Tracheophyta</taxon>
        <taxon>Spermatophyta</taxon>
        <taxon>Magnoliopsida</taxon>
        <taxon>Liliopsida</taxon>
        <taxon>Poales</taxon>
        <taxon>Poaceae</taxon>
        <taxon>BOP clade</taxon>
        <taxon>Oryzoideae</taxon>
        <taxon>Oryzeae</taxon>
        <taxon>Oryzinae</taxon>
        <taxon>Oryza</taxon>
    </lineage>
</organism>
<dbReference type="Gramene" id="OB10G14600.1">
    <property type="protein sequence ID" value="OB10G14600.1"/>
    <property type="gene ID" value="OB10G14600"/>
</dbReference>
<proteinExistence type="predicted"/>
<accession>J3N1R2</accession>
<dbReference type="Proteomes" id="UP000006038">
    <property type="component" value="Chromosome 10"/>
</dbReference>